<name>A0A9Q3CL71_9BASI</name>
<feature type="compositionally biased region" description="Polar residues" evidence="1">
    <location>
        <begin position="134"/>
        <end position="150"/>
    </location>
</feature>
<sequence length="150" mass="17152">MGATIQSNQMNVDREEATPGPEITSLPQERHFWRIPEFSPIPQVPVQKLIQRSQGRGVENMPKPWAGGCELLLTHQEFSGSGEDHRTLRMMESIVFQRQFQKYKELVEEPKYLSIDQKKELKMTLALEKEGPVVSTSSRSIQGQAQRTSE</sequence>
<comment type="caution">
    <text evidence="2">The sequence shown here is derived from an EMBL/GenBank/DDBJ whole genome shotgun (WGS) entry which is preliminary data.</text>
</comment>
<dbReference type="EMBL" id="AVOT02007928">
    <property type="protein sequence ID" value="MBW0484948.1"/>
    <property type="molecule type" value="Genomic_DNA"/>
</dbReference>
<proteinExistence type="predicted"/>
<feature type="compositionally biased region" description="Polar residues" evidence="1">
    <location>
        <begin position="1"/>
        <end position="11"/>
    </location>
</feature>
<evidence type="ECO:0000313" key="2">
    <source>
        <dbReference type="EMBL" id="MBW0484948.1"/>
    </source>
</evidence>
<gene>
    <name evidence="2" type="ORF">O181_024663</name>
</gene>
<feature type="region of interest" description="Disordered" evidence="1">
    <location>
        <begin position="129"/>
        <end position="150"/>
    </location>
</feature>
<feature type="region of interest" description="Disordered" evidence="1">
    <location>
        <begin position="1"/>
        <end position="24"/>
    </location>
</feature>
<evidence type="ECO:0000313" key="3">
    <source>
        <dbReference type="Proteomes" id="UP000765509"/>
    </source>
</evidence>
<protein>
    <submittedName>
        <fullName evidence="2">Uncharacterized protein</fullName>
    </submittedName>
</protein>
<evidence type="ECO:0000256" key="1">
    <source>
        <dbReference type="SAM" id="MobiDB-lite"/>
    </source>
</evidence>
<reference evidence="2" key="1">
    <citation type="submission" date="2021-03" db="EMBL/GenBank/DDBJ databases">
        <title>Draft genome sequence of rust myrtle Austropuccinia psidii MF-1, a brazilian biotype.</title>
        <authorList>
            <person name="Quecine M.C."/>
            <person name="Pachon D.M.R."/>
            <person name="Bonatelli M.L."/>
            <person name="Correr F.H."/>
            <person name="Franceschini L.M."/>
            <person name="Leite T.F."/>
            <person name="Margarido G.R.A."/>
            <person name="Almeida C.A."/>
            <person name="Ferrarezi J.A."/>
            <person name="Labate C.A."/>
        </authorList>
    </citation>
    <scope>NUCLEOTIDE SEQUENCE</scope>
    <source>
        <strain evidence="2">MF-1</strain>
    </source>
</reference>
<dbReference type="AlphaFoldDB" id="A0A9Q3CL71"/>
<dbReference type="Proteomes" id="UP000765509">
    <property type="component" value="Unassembled WGS sequence"/>
</dbReference>
<keyword evidence="3" id="KW-1185">Reference proteome</keyword>
<accession>A0A9Q3CL71</accession>
<organism evidence="2 3">
    <name type="scientific">Austropuccinia psidii MF-1</name>
    <dbReference type="NCBI Taxonomy" id="1389203"/>
    <lineage>
        <taxon>Eukaryota</taxon>
        <taxon>Fungi</taxon>
        <taxon>Dikarya</taxon>
        <taxon>Basidiomycota</taxon>
        <taxon>Pucciniomycotina</taxon>
        <taxon>Pucciniomycetes</taxon>
        <taxon>Pucciniales</taxon>
        <taxon>Sphaerophragmiaceae</taxon>
        <taxon>Austropuccinia</taxon>
    </lineage>
</organism>